<comment type="caution">
    <text evidence="1">The sequence shown here is derived from an EMBL/GenBank/DDBJ whole genome shotgun (WGS) entry which is preliminary data.</text>
</comment>
<proteinExistence type="predicted"/>
<gene>
    <name evidence="1" type="ORF">VNO77_34383</name>
</gene>
<evidence type="ECO:0000313" key="2">
    <source>
        <dbReference type="Proteomes" id="UP001367508"/>
    </source>
</evidence>
<name>A0AAN9KDH6_CANGL</name>
<dbReference type="AlphaFoldDB" id="A0AAN9KDH6"/>
<dbReference type="EMBL" id="JAYMYQ010000008">
    <property type="protein sequence ID" value="KAK7315805.1"/>
    <property type="molecule type" value="Genomic_DNA"/>
</dbReference>
<keyword evidence="2" id="KW-1185">Reference proteome</keyword>
<evidence type="ECO:0000313" key="1">
    <source>
        <dbReference type="EMBL" id="KAK7315805.1"/>
    </source>
</evidence>
<dbReference type="Proteomes" id="UP001367508">
    <property type="component" value="Unassembled WGS sequence"/>
</dbReference>
<reference evidence="1 2" key="1">
    <citation type="submission" date="2024-01" db="EMBL/GenBank/DDBJ databases">
        <title>The genomes of 5 underutilized Papilionoideae crops provide insights into root nodulation and disease resistanc.</title>
        <authorList>
            <person name="Jiang F."/>
        </authorList>
    </citation>
    <scope>NUCLEOTIDE SEQUENCE [LARGE SCALE GENOMIC DNA]</scope>
    <source>
        <strain evidence="1">LVBAO_FW01</strain>
        <tissue evidence="1">Leaves</tissue>
    </source>
</reference>
<accession>A0AAN9KDH6</accession>
<sequence>MIWTRFKAHSVEPSLPALDPFQDIAMHANGQNFYVILNPFHNVAYDGNLTRDLGVLLSFLYVPTPLPIQCYYQREPHCSYSKMPPRTDKAALVSLYECQIASFMHGQVDLTAHFKAIKSSLGWDVHCPYFLDTPLVFG</sequence>
<protein>
    <submittedName>
        <fullName evidence="1">Uncharacterized protein</fullName>
    </submittedName>
</protein>
<organism evidence="1 2">
    <name type="scientific">Canavalia gladiata</name>
    <name type="common">Sword bean</name>
    <name type="synonym">Dolichos gladiatus</name>
    <dbReference type="NCBI Taxonomy" id="3824"/>
    <lineage>
        <taxon>Eukaryota</taxon>
        <taxon>Viridiplantae</taxon>
        <taxon>Streptophyta</taxon>
        <taxon>Embryophyta</taxon>
        <taxon>Tracheophyta</taxon>
        <taxon>Spermatophyta</taxon>
        <taxon>Magnoliopsida</taxon>
        <taxon>eudicotyledons</taxon>
        <taxon>Gunneridae</taxon>
        <taxon>Pentapetalae</taxon>
        <taxon>rosids</taxon>
        <taxon>fabids</taxon>
        <taxon>Fabales</taxon>
        <taxon>Fabaceae</taxon>
        <taxon>Papilionoideae</taxon>
        <taxon>50 kb inversion clade</taxon>
        <taxon>NPAAA clade</taxon>
        <taxon>indigoferoid/millettioid clade</taxon>
        <taxon>Phaseoleae</taxon>
        <taxon>Canavalia</taxon>
    </lineage>
</organism>